<dbReference type="Pfam" id="PF01555">
    <property type="entry name" value="N6_N4_Mtase"/>
    <property type="match status" value="1"/>
</dbReference>
<evidence type="ECO:0000256" key="3">
    <source>
        <dbReference type="RuleBase" id="RU362026"/>
    </source>
</evidence>
<evidence type="ECO:0000256" key="4">
    <source>
        <dbReference type="SAM" id="MobiDB-lite"/>
    </source>
</evidence>
<dbReference type="GO" id="GO:0008170">
    <property type="term" value="F:N-methyltransferase activity"/>
    <property type="evidence" value="ECO:0007669"/>
    <property type="project" value="InterPro"/>
</dbReference>
<dbReference type="EMBL" id="RAZT01000020">
    <property type="protein sequence ID" value="RKN26930.1"/>
    <property type="molecule type" value="Genomic_DNA"/>
</dbReference>
<evidence type="ECO:0000313" key="7">
    <source>
        <dbReference type="Proteomes" id="UP000275865"/>
    </source>
</evidence>
<name>A0A3A9XNQ3_9ACTN</name>
<dbReference type="Proteomes" id="UP000275865">
    <property type="component" value="Unassembled WGS sequence"/>
</dbReference>
<sequence length="434" mass="47886">MPDDGSTWPTEPGSGRGRSHGTSSSEAFDRWFRYPAGFASDYVSLLLKQLELPKGSLVADPFAGSGVTGTSARTMGYSFFGIEAHPAIAELASLKLQDAPTDLTGGMKTADRLVRLARQYSDGVDRDFSAETELTRKSFAPDALARLISLRDLIKSGEAGVWSIHAKWALLSTLRDVASVRVGWPYQNPTKTKKAKFADPLLRFQQRLEAMASDLRAVPSRENEQLSLNVVHGDSTDSASWNLLPQASAHGCVSSPPYLNNFDYADATRLEMYFWGEAANWSQLCSKIRSKMITATTQQSSVGSAANASKALEGYGDIAKRISDLTDDLRSERLARARGKEYDRVIPDYFSSVAKVLANLWWAMKPDAPIVWLVGDSAPYGVYVDTPAIIAELAESIGFKAEDDRVLRRRGQRWAKNASRHQVELSERLLLLRR</sequence>
<dbReference type="InterPro" id="IPR002941">
    <property type="entry name" value="DNA_methylase_N4/N6"/>
</dbReference>
<protein>
    <recommendedName>
        <fullName evidence="3">Methyltransferase</fullName>
        <ecNumber evidence="3">2.1.1.-</ecNumber>
    </recommendedName>
</protein>
<feature type="region of interest" description="Disordered" evidence="4">
    <location>
        <begin position="1"/>
        <end position="24"/>
    </location>
</feature>
<proteinExistence type="inferred from homology"/>
<dbReference type="InterPro" id="IPR001091">
    <property type="entry name" value="RM_Methyltransferase"/>
</dbReference>
<dbReference type="InterPro" id="IPR029063">
    <property type="entry name" value="SAM-dependent_MTases_sf"/>
</dbReference>
<dbReference type="SUPFAM" id="SSF53335">
    <property type="entry name" value="S-adenosyl-L-methionine-dependent methyltransferases"/>
    <property type="match status" value="2"/>
</dbReference>
<evidence type="ECO:0000256" key="1">
    <source>
        <dbReference type="ARBA" id="ARBA00022603"/>
    </source>
</evidence>
<evidence type="ECO:0000256" key="2">
    <source>
        <dbReference type="ARBA" id="ARBA00022679"/>
    </source>
</evidence>
<evidence type="ECO:0000259" key="5">
    <source>
        <dbReference type="Pfam" id="PF01555"/>
    </source>
</evidence>
<dbReference type="EC" id="2.1.1.-" evidence="3"/>
<comment type="similarity">
    <text evidence="3">Belongs to the N(4)/N(6)-methyltransferase family.</text>
</comment>
<dbReference type="PRINTS" id="PR00508">
    <property type="entry name" value="S21N4MTFRASE"/>
</dbReference>
<dbReference type="GO" id="GO:0003677">
    <property type="term" value="F:DNA binding"/>
    <property type="evidence" value="ECO:0007669"/>
    <property type="project" value="InterPro"/>
</dbReference>
<feature type="domain" description="DNA methylase N-4/N-6" evidence="5">
    <location>
        <begin position="26"/>
        <end position="92"/>
    </location>
</feature>
<dbReference type="Gene3D" id="3.40.50.150">
    <property type="entry name" value="Vaccinia Virus protein VP39"/>
    <property type="match status" value="2"/>
</dbReference>
<keyword evidence="1" id="KW-0489">Methyltransferase</keyword>
<comment type="caution">
    <text evidence="6">The sequence shown here is derived from an EMBL/GenBank/DDBJ whole genome shotgun (WGS) entry which is preliminary data.</text>
</comment>
<organism evidence="6 7">
    <name type="scientific">Micromonospora musae</name>
    <dbReference type="NCBI Taxonomy" id="1894970"/>
    <lineage>
        <taxon>Bacteria</taxon>
        <taxon>Bacillati</taxon>
        <taxon>Actinomycetota</taxon>
        <taxon>Actinomycetes</taxon>
        <taxon>Micromonosporales</taxon>
        <taxon>Micromonosporaceae</taxon>
        <taxon>Micromonospora</taxon>
    </lineage>
</organism>
<gene>
    <name evidence="6" type="ORF">D7044_29320</name>
</gene>
<dbReference type="GO" id="GO:0032259">
    <property type="term" value="P:methylation"/>
    <property type="evidence" value="ECO:0007669"/>
    <property type="project" value="UniProtKB-KW"/>
</dbReference>
<keyword evidence="2" id="KW-0808">Transferase</keyword>
<dbReference type="AlphaFoldDB" id="A0A3A9XNQ3"/>
<accession>A0A3A9XNQ3</accession>
<evidence type="ECO:0000313" key="6">
    <source>
        <dbReference type="EMBL" id="RKN26930.1"/>
    </source>
</evidence>
<reference evidence="6 7" key="1">
    <citation type="submission" date="2018-09" db="EMBL/GenBank/DDBJ databases">
        <title>Micromonospora sp. nov. MS1-9, isolated from a root of Musa sp.</title>
        <authorList>
            <person name="Kuncharoen N."/>
            <person name="Kudo T."/>
            <person name="Ohkuma M."/>
            <person name="Yuki M."/>
            <person name="Tanasupawat S."/>
        </authorList>
    </citation>
    <scope>NUCLEOTIDE SEQUENCE [LARGE SCALE GENOMIC DNA]</scope>
    <source>
        <strain evidence="6 7">MS1-9</strain>
    </source>
</reference>